<keyword evidence="2" id="KW-1185">Reference proteome</keyword>
<evidence type="ECO:0000313" key="1">
    <source>
        <dbReference type="EMBL" id="CAG8616111.1"/>
    </source>
</evidence>
<comment type="caution">
    <text evidence="1">The sequence shown here is derived from an EMBL/GenBank/DDBJ whole genome shotgun (WGS) entry which is preliminary data.</text>
</comment>
<gene>
    <name evidence="1" type="ORF">AGERDE_LOCUS9839</name>
</gene>
<evidence type="ECO:0000313" key="2">
    <source>
        <dbReference type="Proteomes" id="UP000789831"/>
    </source>
</evidence>
<sequence length="120" mass="13651">MPDIDLNFIIRGDGVDGIFTLSVDNGKSVEFLKNEIRTNQRNLNKFDLYKNFSQSNNALVSTLRNPVTPDERQGRLMVPQEKISEYFTVLDIHALRENPPYLPEDGEIGPINVIIYPSAE</sequence>
<dbReference type="Proteomes" id="UP000789831">
    <property type="component" value="Unassembled WGS sequence"/>
</dbReference>
<dbReference type="AlphaFoldDB" id="A0A9N9CXY3"/>
<dbReference type="EMBL" id="CAJVPL010002638">
    <property type="protein sequence ID" value="CAG8616111.1"/>
    <property type="molecule type" value="Genomic_DNA"/>
</dbReference>
<protein>
    <submittedName>
        <fullName evidence="1">12257_t:CDS:1</fullName>
    </submittedName>
</protein>
<proteinExistence type="predicted"/>
<reference evidence="1" key="1">
    <citation type="submission" date="2021-06" db="EMBL/GenBank/DDBJ databases">
        <authorList>
            <person name="Kallberg Y."/>
            <person name="Tangrot J."/>
            <person name="Rosling A."/>
        </authorList>
    </citation>
    <scope>NUCLEOTIDE SEQUENCE</scope>
    <source>
        <strain evidence="1">MT106</strain>
    </source>
</reference>
<accession>A0A9N9CXY3</accession>
<name>A0A9N9CXY3_9GLOM</name>
<dbReference type="OrthoDB" id="2375461at2759"/>
<organism evidence="1 2">
    <name type="scientific">Ambispora gerdemannii</name>
    <dbReference type="NCBI Taxonomy" id="144530"/>
    <lineage>
        <taxon>Eukaryota</taxon>
        <taxon>Fungi</taxon>
        <taxon>Fungi incertae sedis</taxon>
        <taxon>Mucoromycota</taxon>
        <taxon>Glomeromycotina</taxon>
        <taxon>Glomeromycetes</taxon>
        <taxon>Archaeosporales</taxon>
        <taxon>Ambisporaceae</taxon>
        <taxon>Ambispora</taxon>
    </lineage>
</organism>